<dbReference type="Proteomes" id="UP000075243">
    <property type="component" value="Chromosome 11"/>
</dbReference>
<evidence type="ECO:0000313" key="2">
    <source>
        <dbReference type="EMBL" id="KYP54092.1"/>
    </source>
</evidence>
<accession>A0A151SGY2</accession>
<keyword evidence="3" id="KW-1185">Reference proteome</keyword>
<name>A0A151SGY2_CAJCA</name>
<organism evidence="2 3">
    <name type="scientific">Cajanus cajan</name>
    <name type="common">Pigeon pea</name>
    <name type="synonym">Cajanus indicus</name>
    <dbReference type="NCBI Taxonomy" id="3821"/>
    <lineage>
        <taxon>Eukaryota</taxon>
        <taxon>Viridiplantae</taxon>
        <taxon>Streptophyta</taxon>
        <taxon>Embryophyta</taxon>
        <taxon>Tracheophyta</taxon>
        <taxon>Spermatophyta</taxon>
        <taxon>Magnoliopsida</taxon>
        <taxon>eudicotyledons</taxon>
        <taxon>Gunneridae</taxon>
        <taxon>Pentapetalae</taxon>
        <taxon>rosids</taxon>
        <taxon>fabids</taxon>
        <taxon>Fabales</taxon>
        <taxon>Fabaceae</taxon>
        <taxon>Papilionoideae</taxon>
        <taxon>50 kb inversion clade</taxon>
        <taxon>NPAAA clade</taxon>
        <taxon>indigoferoid/millettioid clade</taxon>
        <taxon>Phaseoleae</taxon>
        <taxon>Cajanus</taxon>
    </lineage>
</organism>
<gene>
    <name evidence="2" type="ORF">KK1_000263</name>
</gene>
<dbReference type="EMBL" id="CM003613">
    <property type="protein sequence ID" value="KYP54092.1"/>
    <property type="molecule type" value="Genomic_DNA"/>
</dbReference>
<sequence>MYGGASSKLGRGAPNRRHSSFPPPPPNRPSAPAGRLSMGASSRNAAKETAAPAAEETFRLTSGSNSLAFSMIIRLAPDLVEEIRRVEAQGGTARMKFGPNPHNPIGNVKLLTQFRSQIFDWFLPTLRKVLCVKSNI</sequence>
<feature type="region of interest" description="Disordered" evidence="1">
    <location>
        <begin position="1"/>
        <end position="57"/>
    </location>
</feature>
<protein>
    <submittedName>
        <fullName evidence="2">Uncharacterized protein</fullName>
    </submittedName>
</protein>
<reference evidence="2 3" key="1">
    <citation type="journal article" date="2012" name="Nat. Biotechnol.">
        <title>Draft genome sequence of pigeonpea (Cajanus cajan), an orphan legume crop of resource-poor farmers.</title>
        <authorList>
            <person name="Varshney R.K."/>
            <person name="Chen W."/>
            <person name="Li Y."/>
            <person name="Bharti A.K."/>
            <person name="Saxena R.K."/>
            <person name="Schlueter J.A."/>
            <person name="Donoghue M.T."/>
            <person name="Azam S."/>
            <person name="Fan G."/>
            <person name="Whaley A.M."/>
            <person name="Farmer A.D."/>
            <person name="Sheridan J."/>
            <person name="Iwata A."/>
            <person name="Tuteja R."/>
            <person name="Penmetsa R.V."/>
            <person name="Wu W."/>
            <person name="Upadhyaya H.D."/>
            <person name="Yang S.P."/>
            <person name="Shah T."/>
            <person name="Saxena K.B."/>
            <person name="Michael T."/>
            <person name="McCombie W.R."/>
            <person name="Yang B."/>
            <person name="Zhang G."/>
            <person name="Yang H."/>
            <person name="Wang J."/>
            <person name="Spillane C."/>
            <person name="Cook D.R."/>
            <person name="May G.D."/>
            <person name="Xu X."/>
            <person name="Jackson S.A."/>
        </authorList>
    </citation>
    <scope>NUCLEOTIDE SEQUENCE [LARGE SCALE GENOMIC DNA]</scope>
    <source>
        <strain evidence="3">cv. Asha</strain>
    </source>
</reference>
<dbReference type="Gramene" id="C.cajan_00257.t">
    <property type="protein sequence ID" value="C.cajan_00257.t.cds1"/>
    <property type="gene ID" value="C.cajan_00257"/>
</dbReference>
<dbReference type="PANTHER" id="PTHR38372">
    <property type="entry name" value="DENTIN SIALOPHOSPHOPROTEIN-LIKE PROTEIN"/>
    <property type="match status" value="1"/>
</dbReference>
<proteinExistence type="predicted"/>
<evidence type="ECO:0000313" key="3">
    <source>
        <dbReference type="Proteomes" id="UP000075243"/>
    </source>
</evidence>
<dbReference type="AlphaFoldDB" id="A0A151SGY2"/>
<dbReference type="STRING" id="3821.A0A151SGY2"/>
<evidence type="ECO:0000256" key="1">
    <source>
        <dbReference type="SAM" id="MobiDB-lite"/>
    </source>
</evidence>
<dbReference type="PANTHER" id="PTHR38372:SF2">
    <property type="entry name" value="DENTIN SIALOPHOSPHOPROTEIN-LIKE PROTEIN"/>
    <property type="match status" value="1"/>
</dbReference>